<protein>
    <submittedName>
        <fullName evidence="2">Uncharacterized protein</fullName>
    </submittedName>
</protein>
<feature type="signal peptide" evidence="1">
    <location>
        <begin position="1"/>
        <end position="28"/>
    </location>
</feature>
<keyword evidence="1" id="KW-0732">Signal</keyword>
<name>A0A7S3L194_9STRA</name>
<reference evidence="2" key="1">
    <citation type="submission" date="2021-01" db="EMBL/GenBank/DDBJ databases">
        <authorList>
            <person name="Corre E."/>
            <person name="Pelletier E."/>
            <person name="Niang G."/>
            <person name="Scheremetjew M."/>
            <person name="Finn R."/>
            <person name="Kale V."/>
            <person name="Holt S."/>
            <person name="Cochrane G."/>
            <person name="Meng A."/>
            <person name="Brown T."/>
            <person name="Cohen L."/>
        </authorList>
    </citation>
    <scope>NUCLEOTIDE SEQUENCE</scope>
    <source>
        <strain evidence="2">CCMP127</strain>
    </source>
</reference>
<proteinExistence type="predicted"/>
<sequence>MKTLLAIGSAFTAGVLLTSFSHLSSTLTARINTTATVMRKVVTLPSQTEELNIHCSETITSASINDLHEAVETPHSFDNIVQVAYERATEPTISERPSFDIDWWERESNLTTTGGLRRKDRILLAEVYSKAESVFEYGLGESTYMADYLKVPRYAGTDSDPGWVDMARRRVSDHFRFYFSDIGATREWGYPINEKLAKSVFNYQLGPLIVESLPFDVYMVDGRYRLASVLASFLHASARGGDPAETTVLLHDCHPTNGQRKVYNKANHLLNLTDHSGTLLCVYQRFPNTTDEQLEELWYEHMNVLQRM</sequence>
<dbReference type="EMBL" id="HBIM01005306">
    <property type="protein sequence ID" value="CAE0406671.1"/>
    <property type="molecule type" value="Transcribed_RNA"/>
</dbReference>
<dbReference type="InterPro" id="IPR029063">
    <property type="entry name" value="SAM-dependent_MTases_sf"/>
</dbReference>
<gene>
    <name evidence="2" type="ORF">ACOF00016_LOCUS4515</name>
</gene>
<evidence type="ECO:0000313" key="2">
    <source>
        <dbReference type="EMBL" id="CAE0406671.1"/>
    </source>
</evidence>
<accession>A0A7S3L194</accession>
<evidence type="ECO:0000256" key="1">
    <source>
        <dbReference type="SAM" id="SignalP"/>
    </source>
</evidence>
<feature type="chain" id="PRO_5031365064" evidence="1">
    <location>
        <begin position="29"/>
        <end position="308"/>
    </location>
</feature>
<dbReference type="AlphaFoldDB" id="A0A7S3L194"/>
<organism evidence="2">
    <name type="scientific">Amphora coffeiformis</name>
    <dbReference type="NCBI Taxonomy" id="265554"/>
    <lineage>
        <taxon>Eukaryota</taxon>
        <taxon>Sar</taxon>
        <taxon>Stramenopiles</taxon>
        <taxon>Ochrophyta</taxon>
        <taxon>Bacillariophyta</taxon>
        <taxon>Bacillariophyceae</taxon>
        <taxon>Bacillariophycidae</taxon>
        <taxon>Thalassiophysales</taxon>
        <taxon>Catenulaceae</taxon>
        <taxon>Amphora</taxon>
    </lineage>
</organism>
<dbReference type="Gene3D" id="3.40.50.150">
    <property type="entry name" value="Vaccinia Virus protein VP39"/>
    <property type="match status" value="1"/>
</dbReference>